<feature type="transmembrane region" description="Helical" evidence="9">
    <location>
        <begin position="62"/>
        <end position="85"/>
    </location>
</feature>
<dbReference type="PROSITE" id="PS50888">
    <property type="entry name" value="BHLH"/>
    <property type="match status" value="1"/>
</dbReference>
<dbReference type="GO" id="GO:0005634">
    <property type="term" value="C:nucleus"/>
    <property type="evidence" value="ECO:0000318"/>
    <property type="project" value="GO_Central"/>
</dbReference>
<dbReference type="InterPro" id="IPR036638">
    <property type="entry name" value="HLH_DNA-bd_sf"/>
</dbReference>
<dbReference type="Pfam" id="PF00010">
    <property type="entry name" value="HLH"/>
    <property type="match status" value="1"/>
</dbReference>
<keyword evidence="5" id="KW-0238">DNA-binding</keyword>
<feature type="region of interest" description="Disordered" evidence="8">
    <location>
        <begin position="429"/>
        <end position="482"/>
    </location>
</feature>
<keyword evidence="9" id="KW-0812">Transmembrane</keyword>
<dbReference type="GO" id="GO:0070888">
    <property type="term" value="F:E-box binding"/>
    <property type="evidence" value="ECO:0000318"/>
    <property type="project" value="GO_Central"/>
</dbReference>
<evidence type="ECO:0000256" key="4">
    <source>
        <dbReference type="ARBA" id="ARBA00023015"/>
    </source>
</evidence>
<proteinExistence type="predicted"/>
<evidence type="ECO:0000259" key="10">
    <source>
        <dbReference type="PROSITE" id="PS50888"/>
    </source>
</evidence>
<feature type="region of interest" description="Disordered" evidence="8">
    <location>
        <begin position="188"/>
        <end position="271"/>
    </location>
</feature>
<dbReference type="GeneID" id="118425095"/>
<dbReference type="PANTHER" id="PTHR19290:SF134">
    <property type="entry name" value="NEUROGENIC DIFFERENTIATION FACTOR 1"/>
    <property type="match status" value="1"/>
</dbReference>
<evidence type="ECO:0000256" key="6">
    <source>
        <dbReference type="ARBA" id="ARBA00023163"/>
    </source>
</evidence>
<dbReference type="GO" id="GO:0045944">
    <property type="term" value="P:positive regulation of transcription by RNA polymerase II"/>
    <property type="evidence" value="ECO:0000318"/>
    <property type="project" value="GO_Central"/>
</dbReference>
<sequence>MLSCSWLIHFTHNPVPIVLFWLLLFTHNTVPIVLSWLVHFTHNTVPIVLSCSWLIHFTHNPVPIVLFWLIHFTHNTVPIVLSWLIHFTHNTVPIVLSWLIHFTHNTVPIVLFWLIHFTHNSVPTVLSCLGSASCCVPPPHQLRCTFPAAPPATTRALIACRCRQAMFAEDLLWETDTPDLTQTMPGVAAAKDMDVDDPIDDCDFSEEGDDSPEGEDEDDSEAAEGDDGSDDVGKKGYTLRVRKGSKKTDSEEEAAPNTPKKRGPKKKRMTKARVVKFKMRRSKANARERNRMHGLNRALDRLREVLPCYSKNQKLSKIETLRLARNYLFALTDILRTGSVPDNVTFAQTLTKGLSQTTTNLVAGCLQLNPRTLLPEKDIDPLAYMYHSRPPPLDQAYGTGDCQFTAPAYGLPLPERDMYPAQVYNGAADVPQTYPTPPSSVDEPYRASSDDPAGLRGPPSRLEAHGPPPVSSAPPLPFPTPSQSLAALEETMKAMVGPANANNFHVPRHCGAPSLAEPHLAIAENNPDCDLTLDDLVTYDAPNTLMEQNLHLMDTSSREIFTE</sequence>
<name>A0A9J7N522_BRAFL</name>
<reference evidence="12" key="2">
    <citation type="submission" date="2025-08" db="UniProtKB">
        <authorList>
            <consortium name="RefSeq"/>
        </authorList>
    </citation>
    <scope>IDENTIFICATION</scope>
    <source>
        <strain evidence="12">S238N-H82</strain>
        <tissue evidence="12">Testes</tissue>
    </source>
</reference>
<keyword evidence="7" id="KW-0539">Nucleus</keyword>
<dbReference type="Gene3D" id="4.10.280.10">
    <property type="entry name" value="Helix-loop-helix DNA-binding domain"/>
    <property type="match status" value="1"/>
</dbReference>
<dbReference type="GO" id="GO:0046983">
    <property type="term" value="F:protein dimerization activity"/>
    <property type="evidence" value="ECO:0007669"/>
    <property type="project" value="InterPro"/>
</dbReference>
<gene>
    <name evidence="12" type="primary">LOC118425095</name>
</gene>
<dbReference type="SUPFAM" id="SSF47459">
    <property type="entry name" value="HLH, helix-loop-helix DNA-binding domain"/>
    <property type="match status" value="1"/>
</dbReference>
<keyword evidence="3" id="KW-0524">Neurogenesis</keyword>
<accession>A0A9J7N522</accession>
<dbReference type="PANTHER" id="PTHR19290">
    <property type="entry name" value="BASIC HELIX-LOOP-HELIX PROTEIN NEUROGENIN-RELATED"/>
    <property type="match status" value="1"/>
</dbReference>
<feature type="transmembrane region" description="Helical" evidence="9">
    <location>
        <begin position="92"/>
        <end position="115"/>
    </location>
</feature>
<dbReference type="GO" id="GO:0061564">
    <property type="term" value="P:axon development"/>
    <property type="evidence" value="ECO:0000318"/>
    <property type="project" value="GO_Central"/>
</dbReference>
<dbReference type="GO" id="GO:0000981">
    <property type="term" value="F:DNA-binding transcription factor activity, RNA polymerase II-specific"/>
    <property type="evidence" value="ECO:0000318"/>
    <property type="project" value="GO_Central"/>
</dbReference>
<keyword evidence="9" id="KW-1133">Transmembrane helix</keyword>
<keyword evidence="11" id="KW-1185">Reference proteome</keyword>
<organism evidence="11 12">
    <name type="scientific">Branchiostoma floridae</name>
    <name type="common">Florida lancelet</name>
    <name type="synonym">Amphioxus</name>
    <dbReference type="NCBI Taxonomy" id="7739"/>
    <lineage>
        <taxon>Eukaryota</taxon>
        <taxon>Metazoa</taxon>
        <taxon>Chordata</taxon>
        <taxon>Cephalochordata</taxon>
        <taxon>Leptocardii</taxon>
        <taxon>Amphioxiformes</taxon>
        <taxon>Branchiostomatidae</taxon>
        <taxon>Branchiostoma</taxon>
    </lineage>
</organism>
<evidence type="ECO:0000256" key="2">
    <source>
        <dbReference type="ARBA" id="ARBA00022782"/>
    </source>
</evidence>
<dbReference type="Pfam" id="PF12533">
    <property type="entry name" value="Neuro_bHLH"/>
    <property type="match status" value="1"/>
</dbReference>
<dbReference type="KEGG" id="bfo:118425095"/>
<evidence type="ECO:0000256" key="1">
    <source>
        <dbReference type="ARBA" id="ARBA00022473"/>
    </source>
</evidence>
<keyword evidence="4" id="KW-0805">Transcription regulation</keyword>
<dbReference type="InterPro" id="IPR050359">
    <property type="entry name" value="bHLH_transcription_factors"/>
</dbReference>
<evidence type="ECO:0000256" key="3">
    <source>
        <dbReference type="ARBA" id="ARBA00022902"/>
    </source>
</evidence>
<feature type="compositionally biased region" description="Basic residues" evidence="8">
    <location>
        <begin position="259"/>
        <end position="271"/>
    </location>
</feature>
<evidence type="ECO:0000256" key="5">
    <source>
        <dbReference type="ARBA" id="ARBA00023125"/>
    </source>
</evidence>
<feature type="compositionally biased region" description="Pro residues" evidence="8">
    <location>
        <begin position="466"/>
        <end position="480"/>
    </location>
</feature>
<keyword evidence="2" id="KW-0221">Differentiation</keyword>
<evidence type="ECO:0000256" key="8">
    <source>
        <dbReference type="SAM" id="MobiDB-lite"/>
    </source>
</evidence>
<feature type="compositionally biased region" description="Acidic residues" evidence="8">
    <location>
        <begin position="194"/>
        <end position="230"/>
    </location>
</feature>
<dbReference type="InterPro" id="IPR011598">
    <property type="entry name" value="bHLH_dom"/>
</dbReference>
<feature type="domain" description="BHLH" evidence="10">
    <location>
        <begin position="279"/>
        <end position="331"/>
    </location>
</feature>
<reference evidence="11" key="1">
    <citation type="journal article" date="2020" name="Nat. Ecol. Evol.">
        <title>Deeply conserved synteny resolves early events in vertebrate evolution.</title>
        <authorList>
            <person name="Simakov O."/>
            <person name="Marletaz F."/>
            <person name="Yue J.X."/>
            <person name="O'Connell B."/>
            <person name="Jenkins J."/>
            <person name="Brandt A."/>
            <person name="Calef R."/>
            <person name="Tung C.H."/>
            <person name="Huang T.K."/>
            <person name="Schmutz J."/>
            <person name="Satoh N."/>
            <person name="Yu J.K."/>
            <person name="Putnam N.H."/>
            <person name="Green R.E."/>
            <person name="Rokhsar D.S."/>
        </authorList>
    </citation>
    <scope>NUCLEOTIDE SEQUENCE [LARGE SCALE GENOMIC DNA]</scope>
    <source>
        <strain evidence="11">S238N-H82</strain>
    </source>
</reference>
<evidence type="ECO:0000313" key="12">
    <source>
        <dbReference type="RefSeq" id="XP_035689806.1"/>
    </source>
</evidence>
<evidence type="ECO:0000256" key="9">
    <source>
        <dbReference type="SAM" id="Phobius"/>
    </source>
</evidence>
<keyword evidence="6" id="KW-0804">Transcription</keyword>
<dbReference type="SMART" id="SM00353">
    <property type="entry name" value="HLH"/>
    <property type="match status" value="1"/>
</dbReference>
<dbReference type="OMA" id="WLIHFTH"/>
<dbReference type="FunFam" id="4.10.280.10:FF:000006">
    <property type="entry name" value="Neurogenic differentiation factor"/>
    <property type="match status" value="1"/>
</dbReference>
<keyword evidence="1" id="KW-0217">Developmental protein</keyword>
<keyword evidence="9" id="KW-0472">Membrane</keyword>
<dbReference type="AlphaFoldDB" id="A0A9J7N522"/>
<protein>
    <submittedName>
        <fullName evidence="12">Neurogenic differentiation factor 1-like</fullName>
    </submittedName>
</protein>
<dbReference type="OrthoDB" id="10039134at2759"/>
<dbReference type="Proteomes" id="UP000001554">
    <property type="component" value="Chromosome 10"/>
</dbReference>
<evidence type="ECO:0000313" key="11">
    <source>
        <dbReference type="Proteomes" id="UP000001554"/>
    </source>
</evidence>
<evidence type="ECO:0000256" key="7">
    <source>
        <dbReference type="ARBA" id="ARBA00023242"/>
    </source>
</evidence>
<dbReference type="InterPro" id="IPR022575">
    <property type="entry name" value="NeuroD_DUF"/>
</dbReference>
<dbReference type="RefSeq" id="XP_035689806.1">
    <property type="nucleotide sequence ID" value="XM_035833913.1"/>
</dbReference>
<dbReference type="CDD" id="cd11427">
    <property type="entry name" value="bHLH_TS_NeuroD"/>
    <property type="match status" value="1"/>
</dbReference>
<dbReference type="GO" id="GO:0007423">
    <property type="term" value="P:sensory organ development"/>
    <property type="evidence" value="ECO:0000318"/>
    <property type="project" value="GO_Central"/>
</dbReference>